<dbReference type="OrthoDB" id="2619783at2"/>
<keyword evidence="2" id="KW-1185">Reference proteome</keyword>
<evidence type="ECO:0000313" key="2">
    <source>
        <dbReference type="Proteomes" id="UP000219546"/>
    </source>
</evidence>
<proteinExistence type="predicted"/>
<evidence type="ECO:0000313" key="1">
    <source>
        <dbReference type="EMBL" id="SNX72408.1"/>
    </source>
</evidence>
<gene>
    <name evidence="1" type="ORF">SAMN05877753_10655</name>
</gene>
<organism evidence="1 2">
    <name type="scientific">Bacillus oleivorans</name>
    <dbReference type="NCBI Taxonomy" id="1448271"/>
    <lineage>
        <taxon>Bacteria</taxon>
        <taxon>Bacillati</taxon>
        <taxon>Bacillota</taxon>
        <taxon>Bacilli</taxon>
        <taxon>Bacillales</taxon>
        <taxon>Bacillaceae</taxon>
        <taxon>Bacillus</taxon>
    </lineage>
</organism>
<accession>A0A285CZA8</accession>
<dbReference type="InterPro" id="IPR020393">
    <property type="entry name" value="Uncharacterised_YusU"/>
</dbReference>
<dbReference type="EMBL" id="OAOP01000006">
    <property type="protein sequence ID" value="SNX72408.1"/>
    <property type="molecule type" value="Genomic_DNA"/>
</dbReference>
<dbReference type="Pfam" id="PF10835">
    <property type="entry name" value="DUF2573"/>
    <property type="match status" value="1"/>
</dbReference>
<reference evidence="1 2" key="1">
    <citation type="submission" date="2017-08" db="EMBL/GenBank/DDBJ databases">
        <authorList>
            <person name="de Groot N.N."/>
        </authorList>
    </citation>
    <scope>NUCLEOTIDE SEQUENCE [LARGE SCALE GENOMIC DNA]</scope>
    <source>
        <strain evidence="1 2">JC228</strain>
    </source>
</reference>
<dbReference type="AlphaFoldDB" id="A0A285CZA8"/>
<dbReference type="Proteomes" id="UP000219546">
    <property type="component" value="Unassembled WGS sequence"/>
</dbReference>
<dbReference type="RefSeq" id="WP_097159223.1">
    <property type="nucleotide sequence ID" value="NZ_JBEPMQ010000005.1"/>
</dbReference>
<name>A0A285CZA8_9BACI</name>
<sequence>MNSEFEEKFHSLLQKYAELLTGESDKKIVEDVVKWAMYSQIAKTMPALAKHWNQMYPEAKVEMKQISLSIKEKNDKLRTQSR</sequence>
<protein>
    <submittedName>
        <fullName evidence="1">Uncharacterized protein DUF2573</fullName>
    </submittedName>
</protein>